<dbReference type="PROSITE" id="PS50853">
    <property type="entry name" value="FN3"/>
    <property type="match status" value="3"/>
</dbReference>
<dbReference type="Pfam" id="PF00041">
    <property type="entry name" value="fn3"/>
    <property type="match status" value="3"/>
</dbReference>
<dbReference type="PRINTS" id="PR00014">
    <property type="entry name" value="FNTYPEIII"/>
</dbReference>
<evidence type="ECO:0000256" key="3">
    <source>
        <dbReference type="SAM" id="Phobius"/>
    </source>
</evidence>
<evidence type="ECO:0000313" key="6">
    <source>
        <dbReference type="Proteomes" id="UP001217089"/>
    </source>
</evidence>
<dbReference type="CDD" id="cd00063">
    <property type="entry name" value="FN3"/>
    <property type="match status" value="2"/>
</dbReference>
<feature type="transmembrane region" description="Helical" evidence="3">
    <location>
        <begin position="367"/>
        <end position="392"/>
    </location>
</feature>
<feature type="compositionally biased region" description="Polar residues" evidence="2">
    <location>
        <begin position="876"/>
        <end position="897"/>
    </location>
</feature>
<evidence type="ECO:0000259" key="4">
    <source>
        <dbReference type="PROSITE" id="PS50853"/>
    </source>
</evidence>
<accession>A0ABQ9EE75</accession>
<feature type="compositionally biased region" description="Polar residues" evidence="2">
    <location>
        <begin position="956"/>
        <end position="965"/>
    </location>
</feature>
<feature type="compositionally biased region" description="Pro residues" evidence="2">
    <location>
        <begin position="586"/>
        <end position="596"/>
    </location>
</feature>
<comment type="caution">
    <text evidence="5">The sequence shown here is derived from an EMBL/GenBank/DDBJ whole genome shotgun (WGS) entry which is preliminary data.</text>
</comment>
<dbReference type="SMART" id="SM00060">
    <property type="entry name" value="FN3"/>
    <property type="match status" value="3"/>
</dbReference>
<dbReference type="InterPro" id="IPR013783">
    <property type="entry name" value="Ig-like_fold"/>
</dbReference>
<keyword evidence="3" id="KW-0472">Membrane</keyword>
<keyword evidence="3" id="KW-0812">Transmembrane</keyword>
<dbReference type="PANTHER" id="PTHR13817:SF172">
    <property type="entry name" value="IG-LIKE DOMAIN-CONTAINING PROTEIN"/>
    <property type="match status" value="1"/>
</dbReference>
<sequence>MRVSDSGKYECKATSVTGETTWGALLNVVTAGQPISKQVVNFPGSPSKPIISDISSSSLRLTWQPPRNPGDAPITSYIVEYYSHQTGDGWVKSKAPIFGETFVVQNLIPKTTYIFFIRAQNSEAVGYPSDLSDSVTTKSVRPIISTDETYTSEEIERKLKRVTVEMEKLQAVNSSAIKAFWSVNMDVTDIIQRFEVKYTKVLNAENLVKGETMSKSVNRLYRSSTLTNLESYTMYEVCVMAYHGKFHSDCSSPFRLQTWESIPTASPDNIIVHKEGDSGLNVQWLPPPKEKRNGDIQGYEVSCISNDSKENCSVSTNGTTNTLLIKRLRAGMTYTIKVAARTRKGVGPYSKAYIVGPEEPSIMKEPWFIGMLIGTIGGTVWLALCIFSIWLCRKRKNKKKMMQNGMYSVPMHHKTDEVRNCSTFYRNGYGQKDAHVCMTTSMSPEVTNLLDKDLEMQDQNIYNIPQMKTFYHQDPVAPYATTTLINAGNPSQSVHSSDHMFRPIGQNSGSGDSCCKHEHSSGESNTDNSRPNTGCHHDHCDHMQSPTSDSGSHTTDENGLLIKRDKKPQNKLVQPKQAMVNWAEFLPPPPEHPPPSEVGTSSDSPANSIQYAEVNPNRNSANRSPLSPVSKISSCSCPVPHNMTPVSGWNMPAYSDTGCARCYSPKYFDSLPYPHQQYNMLQRAQSPRQDTWGQRTIACSHPTRGTPVDYRTCGNRPCHSDQEQCQLPPLNSYRITQPPREGEMCQFTSDNERGGVLPPQMTMCSGSNFHGPDGACMDRACQSSLPSLASECIHSPMYPARLEMSDSGQHLNIAVDGYNRNADSPMSEGGHDYVGESESEPEPQGNAPPSDSEGQGEGEGDGQCHGDDDDDDEAGSNVTGSALASWASVTDQSNTDCSSARSSAASSSDGSFLTEADFASAVAKAAELSGLTVVGTTVSDPNTGKQGKWSGKRQEQSGIPPQHSQRPVLPPGGKLVNM</sequence>
<dbReference type="PANTHER" id="PTHR13817">
    <property type="entry name" value="TITIN"/>
    <property type="match status" value="1"/>
</dbReference>
<feature type="compositionally biased region" description="Polar residues" evidence="2">
    <location>
        <begin position="934"/>
        <end position="945"/>
    </location>
</feature>
<keyword evidence="1" id="KW-0677">Repeat</keyword>
<feature type="compositionally biased region" description="Polar residues" evidence="2">
    <location>
        <begin position="598"/>
        <end position="608"/>
    </location>
</feature>
<keyword evidence="6" id="KW-1185">Reference proteome</keyword>
<dbReference type="InterPro" id="IPR036116">
    <property type="entry name" value="FN3_sf"/>
</dbReference>
<gene>
    <name evidence="5" type="ORF">KUTeg_018761</name>
</gene>
<feature type="domain" description="Fibronectin type-III" evidence="4">
    <location>
        <begin position="266"/>
        <end position="360"/>
    </location>
</feature>
<dbReference type="EMBL" id="JARBDR010000915">
    <property type="protein sequence ID" value="KAJ8303651.1"/>
    <property type="molecule type" value="Genomic_DNA"/>
</dbReference>
<dbReference type="Proteomes" id="UP001217089">
    <property type="component" value="Unassembled WGS sequence"/>
</dbReference>
<feature type="compositionally biased region" description="Polar residues" evidence="2">
    <location>
        <begin position="544"/>
        <end position="553"/>
    </location>
</feature>
<feature type="region of interest" description="Disordered" evidence="2">
    <location>
        <begin position="488"/>
        <end position="608"/>
    </location>
</feature>
<feature type="region of interest" description="Disordered" evidence="2">
    <location>
        <begin position="818"/>
        <end position="911"/>
    </location>
</feature>
<evidence type="ECO:0000256" key="2">
    <source>
        <dbReference type="SAM" id="MobiDB-lite"/>
    </source>
</evidence>
<feature type="region of interest" description="Disordered" evidence="2">
    <location>
        <begin position="930"/>
        <end position="978"/>
    </location>
</feature>
<proteinExistence type="predicted"/>
<feature type="compositionally biased region" description="Polar residues" evidence="2">
    <location>
        <begin position="522"/>
        <end position="532"/>
    </location>
</feature>
<evidence type="ECO:0000256" key="1">
    <source>
        <dbReference type="ARBA" id="ARBA00022737"/>
    </source>
</evidence>
<feature type="domain" description="Fibronectin type-III" evidence="4">
    <location>
        <begin position="45"/>
        <end position="140"/>
    </location>
</feature>
<dbReference type="Gene3D" id="2.60.40.10">
    <property type="entry name" value="Immunoglobulins"/>
    <property type="match status" value="3"/>
</dbReference>
<dbReference type="InterPro" id="IPR003961">
    <property type="entry name" value="FN3_dom"/>
</dbReference>
<protein>
    <recommendedName>
        <fullName evidence="4">Fibronectin type-III domain-containing protein</fullName>
    </recommendedName>
</protein>
<dbReference type="InterPro" id="IPR050964">
    <property type="entry name" value="Striated_Muscle_Regulatory"/>
</dbReference>
<keyword evidence="3" id="KW-1133">Transmembrane helix</keyword>
<feature type="domain" description="Fibronectin type-III" evidence="4">
    <location>
        <begin position="162"/>
        <end position="261"/>
    </location>
</feature>
<organism evidence="5 6">
    <name type="scientific">Tegillarca granosa</name>
    <name type="common">Malaysian cockle</name>
    <name type="synonym">Anadara granosa</name>
    <dbReference type="NCBI Taxonomy" id="220873"/>
    <lineage>
        <taxon>Eukaryota</taxon>
        <taxon>Metazoa</taxon>
        <taxon>Spiralia</taxon>
        <taxon>Lophotrochozoa</taxon>
        <taxon>Mollusca</taxon>
        <taxon>Bivalvia</taxon>
        <taxon>Autobranchia</taxon>
        <taxon>Pteriomorphia</taxon>
        <taxon>Arcoida</taxon>
        <taxon>Arcoidea</taxon>
        <taxon>Arcidae</taxon>
        <taxon>Tegillarca</taxon>
    </lineage>
</organism>
<name>A0ABQ9EE75_TEGGR</name>
<evidence type="ECO:0000313" key="5">
    <source>
        <dbReference type="EMBL" id="KAJ8303651.1"/>
    </source>
</evidence>
<feature type="compositionally biased region" description="Low complexity" evidence="2">
    <location>
        <begin position="898"/>
        <end position="908"/>
    </location>
</feature>
<reference evidence="5 6" key="1">
    <citation type="submission" date="2022-12" db="EMBL/GenBank/DDBJ databases">
        <title>Chromosome-level genome of Tegillarca granosa.</title>
        <authorList>
            <person name="Kim J."/>
        </authorList>
    </citation>
    <scope>NUCLEOTIDE SEQUENCE [LARGE SCALE GENOMIC DNA]</scope>
    <source>
        <strain evidence="5">Teg-2019</strain>
        <tissue evidence="5">Adductor muscle</tissue>
    </source>
</reference>
<dbReference type="SUPFAM" id="SSF49265">
    <property type="entry name" value="Fibronectin type III"/>
    <property type="match status" value="2"/>
</dbReference>